<accession>A0ABW1IG19</accession>
<dbReference type="EMBL" id="JBHSQK010000076">
    <property type="protein sequence ID" value="MFC5951611.1"/>
    <property type="molecule type" value="Genomic_DNA"/>
</dbReference>
<reference evidence="2" key="1">
    <citation type="journal article" date="2019" name="Int. J. Syst. Evol. Microbiol.">
        <title>The Global Catalogue of Microorganisms (GCM) 10K type strain sequencing project: providing services to taxonomists for standard genome sequencing and annotation.</title>
        <authorList>
            <consortium name="The Broad Institute Genomics Platform"/>
            <consortium name="The Broad Institute Genome Sequencing Center for Infectious Disease"/>
            <person name="Wu L."/>
            <person name="Ma J."/>
        </authorList>
    </citation>
    <scope>NUCLEOTIDE SEQUENCE [LARGE SCALE GENOMIC DNA]</scope>
    <source>
        <strain evidence="2">CGMCC 4.7397</strain>
    </source>
</reference>
<gene>
    <name evidence="1" type="ORF">ACFQH9_25425</name>
</gene>
<keyword evidence="2" id="KW-1185">Reference proteome</keyword>
<comment type="caution">
    <text evidence="1">The sequence shown here is derived from an EMBL/GenBank/DDBJ whole genome shotgun (WGS) entry which is preliminary data.</text>
</comment>
<dbReference type="RefSeq" id="WP_379569722.1">
    <property type="nucleotide sequence ID" value="NZ_JBHSQK010000076.1"/>
</dbReference>
<sequence length="205" mass="22462">MLHAADCLIEAERVLNQVLDGVAPDQWRIRVPPLPTAPDPARPTPLDALVRHHVRANAELPDLLAGRAADHADLAALTDLTDLEHRQDLPALAREVSDKACAAAAAVTDPAAPTGSDGPPAEELLWRRAVGAALMAHEVSVHRGSVNPLTEHLARALWERTEPEAARWRELGWFGEPLTPVPVDVSWRDRFLMLAGRDPHPLWDR</sequence>
<name>A0ABW1IG19_9PSEU</name>
<proteinExistence type="predicted"/>
<dbReference type="Proteomes" id="UP001596119">
    <property type="component" value="Unassembled WGS sequence"/>
</dbReference>
<organism evidence="1 2">
    <name type="scientific">Pseudonocardia lutea</name>
    <dbReference type="NCBI Taxonomy" id="2172015"/>
    <lineage>
        <taxon>Bacteria</taxon>
        <taxon>Bacillati</taxon>
        <taxon>Actinomycetota</taxon>
        <taxon>Actinomycetes</taxon>
        <taxon>Pseudonocardiales</taxon>
        <taxon>Pseudonocardiaceae</taxon>
        <taxon>Pseudonocardia</taxon>
    </lineage>
</organism>
<evidence type="ECO:0008006" key="3">
    <source>
        <dbReference type="Google" id="ProtNLM"/>
    </source>
</evidence>
<evidence type="ECO:0000313" key="1">
    <source>
        <dbReference type="EMBL" id="MFC5951611.1"/>
    </source>
</evidence>
<evidence type="ECO:0000313" key="2">
    <source>
        <dbReference type="Proteomes" id="UP001596119"/>
    </source>
</evidence>
<protein>
    <recommendedName>
        <fullName evidence="3">Mycothiol-dependent maleylpyruvate isomerase metal-binding domain-containing protein</fullName>
    </recommendedName>
</protein>